<proteinExistence type="predicted"/>
<reference evidence="3" key="1">
    <citation type="submission" date="2016-06" db="UniProtKB">
        <authorList>
            <consortium name="WormBaseParasite"/>
        </authorList>
    </citation>
    <scope>IDENTIFICATION</scope>
</reference>
<dbReference type="GO" id="GO:0005615">
    <property type="term" value="C:extracellular space"/>
    <property type="evidence" value="ECO:0007669"/>
    <property type="project" value="TreeGrafter"/>
</dbReference>
<dbReference type="PANTHER" id="PTHR10504">
    <property type="entry name" value="BACTERICIDAL PERMEABILITY-INCREASING BPI PROTEIN-RELATED"/>
    <property type="match status" value="1"/>
</dbReference>
<evidence type="ECO:0000313" key="2">
    <source>
        <dbReference type="Proteomes" id="UP000267606"/>
    </source>
</evidence>
<sequence>MEFKAAFHVDDTGEKIGTLIISSTIDGKVKILQKGINITVEIESLKFVDKEQAFGLPQDALDNLATLAKDVISQLANNYVLDGFDVKLEDTTLSFLLINSKFAIIDHAFHISTDFAIPPSLLGNASSTICRRF</sequence>
<dbReference type="WBParaSite" id="OFLC_0001002701-mRNA-1">
    <property type="protein sequence ID" value="OFLC_0001002701-mRNA-1"/>
    <property type="gene ID" value="OFLC_0001002701"/>
</dbReference>
<evidence type="ECO:0000313" key="1">
    <source>
        <dbReference type="EMBL" id="VDO65289.1"/>
    </source>
</evidence>
<dbReference type="InterPro" id="IPR032942">
    <property type="entry name" value="BPI/LBP/Plunc"/>
</dbReference>
<accession>A0A183HRB6</accession>
<dbReference type="STRING" id="387005.A0A183HRB6"/>
<dbReference type="Gene3D" id="3.15.20.10">
    <property type="entry name" value="Bactericidal permeability-increasing protein, domain 2"/>
    <property type="match status" value="1"/>
</dbReference>
<dbReference type="PANTHER" id="PTHR10504:SF144">
    <property type="entry name" value="BPI1 DOMAIN-CONTAINING PROTEIN"/>
    <property type="match status" value="1"/>
</dbReference>
<organism evidence="3">
    <name type="scientific">Onchocerca flexuosa</name>
    <dbReference type="NCBI Taxonomy" id="387005"/>
    <lineage>
        <taxon>Eukaryota</taxon>
        <taxon>Metazoa</taxon>
        <taxon>Ecdysozoa</taxon>
        <taxon>Nematoda</taxon>
        <taxon>Chromadorea</taxon>
        <taxon>Rhabditida</taxon>
        <taxon>Spirurina</taxon>
        <taxon>Spiruromorpha</taxon>
        <taxon>Filarioidea</taxon>
        <taxon>Onchocercidae</taxon>
        <taxon>Onchocerca</taxon>
    </lineage>
</organism>
<dbReference type="EMBL" id="UZAJ01012945">
    <property type="protein sequence ID" value="VDO65289.1"/>
    <property type="molecule type" value="Genomic_DNA"/>
</dbReference>
<gene>
    <name evidence="1" type="ORF">OFLC_LOCUS10031</name>
</gene>
<name>A0A183HRB6_9BILA</name>
<keyword evidence="2" id="KW-1185">Reference proteome</keyword>
<protein>
    <submittedName>
        <fullName evidence="3">BPI2 domain-containing protein</fullName>
    </submittedName>
</protein>
<dbReference type="Proteomes" id="UP000267606">
    <property type="component" value="Unassembled WGS sequence"/>
</dbReference>
<evidence type="ECO:0000313" key="3">
    <source>
        <dbReference type="WBParaSite" id="OFLC_0001002701-mRNA-1"/>
    </source>
</evidence>
<reference evidence="1 2" key="2">
    <citation type="submission" date="2018-11" db="EMBL/GenBank/DDBJ databases">
        <authorList>
            <consortium name="Pathogen Informatics"/>
        </authorList>
    </citation>
    <scope>NUCLEOTIDE SEQUENCE [LARGE SCALE GENOMIC DNA]</scope>
</reference>
<dbReference type="AlphaFoldDB" id="A0A183HRB6"/>